<feature type="transmembrane region" description="Helical" evidence="1">
    <location>
        <begin position="29"/>
        <end position="50"/>
    </location>
</feature>
<keyword evidence="3" id="KW-1185">Reference proteome</keyword>
<keyword evidence="1" id="KW-0472">Membrane</keyword>
<dbReference type="Proteomes" id="UP001141336">
    <property type="component" value="Unassembled WGS sequence"/>
</dbReference>
<comment type="caution">
    <text evidence="2">The sequence shown here is derived from an EMBL/GenBank/DDBJ whole genome shotgun (WGS) entry which is preliminary data.</text>
</comment>
<reference evidence="2" key="1">
    <citation type="submission" date="2022-12" db="EMBL/GenBank/DDBJ databases">
        <title>Isolation and characterisation of novel Methanocorpusculum spp. from native Australian herbivores indicates the genus is ancestrally host-associated.</title>
        <authorList>
            <person name="Volmer J.G."/>
            <person name="Soo R.M."/>
            <person name="Evans P.N."/>
            <person name="Hoedt E.C."/>
            <person name="Astorga Alsina A.L."/>
            <person name="Woodcroft B.J."/>
            <person name="Tyson G.W."/>
            <person name="Hugenholtz P."/>
            <person name="Morrison M."/>
        </authorList>
    </citation>
    <scope>NUCLEOTIDE SEQUENCE</scope>
    <source>
        <strain evidence="2">CW153</strain>
    </source>
</reference>
<accession>A0ABT4IKR7</accession>
<evidence type="ECO:0000256" key="1">
    <source>
        <dbReference type="SAM" id="Phobius"/>
    </source>
</evidence>
<evidence type="ECO:0000313" key="2">
    <source>
        <dbReference type="EMBL" id="MCZ0862342.1"/>
    </source>
</evidence>
<proteinExistence type="predicted"/>
<evidence type="ECO:0000313" key="3">
    <source>
        <dbReference type="Proteomes" id="UP001141336"/>
    </source>
</evidence>
<organism evidence="2 3">
    <name type="scientific">Methanocorpusculum vombati</name>
    <dbReference type="NCBI Taxonomy" id="3002864"/>
    <lineage>
        <taxon>Archaea</taxon>
        <taxon>Methanobacteriati</taxon>
        <taxon>Methanobacteriota</taxon>
        <taxon>Stenosarchaea group</taxon>
        <taxon>Methanomicrobia</taxon>
        <taxon>Methanomicrobiales</taxon>
        <taxon>Methanocorpusculaceae</taxon>
        <taxon>Methanocorpusculum</taxon>
    </lineage>
</organism>
<keyword evidence="1" id="KW-0812">Transmembrane</keyword>
<protein>
    <submittedName>
        <fullName evidence="2">Uncharacterized protein</fullName>
    </submittedName>
</protein>
<name>A0ABT4IKR7_9EURY</name>
<gene>
    <name evidence="2" type="ORF">O0S09_03610</name>
</gene>
<dbReference type="EMBL" id="JAPTGC010000004">
    <property type="protein sequence ID" value="MCZ0862342.1"/>
    <property type="molecule type" value="Genomic_DNA"/>
</dbReference>
<keyword evidence="1" id="KW-1133">Transmembrane helix</keyword>
<dbReference type="RefSeq" id="WP_268922584.1">
    <property type="nucleotide sequence ID" value="NZ_JAPTGC010000004.1"/>
</dbReference>
<sequence>MNYTTLEYFFYGKLGRDDFKKLPPSADRVVAVFTVPANFLTFGMLIMVGLMSRPLYQINPLLLWYIIPAYGAILGVLWIILYRHLEQEKTSARKTP</sequence>
<feature type="transmembrane region" description="Helical" evidence="1">
    <location>
        <begin position="62"/>
        <end position="81"/>
    </location>
</feature>